<dbReference type="Gene3D" id="3.10.350.10">
    <property type="entry name" value="LysM domain"/>
    <property type="match status" value="1"/>
</dbReference>
<evidence type="ECO:0000313" key="3">
    <source>
        <dbReference type="EMBL" id="EXM15456.1"/>
    </source>
</evidence>
<evidence type="ECO:0000256" key="1">
    <source>
        <dbReference type="ARBA" id="ARBA00044955"/>
    </source>
</evidence>
<dbReference type="OrthoDB" id="5985073at2759"/>
<dbReference type="EMBL" id="JH658020">
    <property type="protein sequence ID" value="EXM15456.1"/>
    <property type="molecule type" value="Genomic_DNA"/>
</dbReference>
<feature type="region of interest" description="Disordered" evidence="2">
    <location>
        <begin position="124"/>
        <end position="167"/>
    </location>
</feature>
<comment type="similarity">
    <text evidence="1">Belongs to the secreted LysM effector family.</text>
</comment>
<evidence type="ECO:0000256" key="2">
    <source>
        <dbReference type="SAM" id="MobiDB-lite"/>
    </source>
</evidence>
<dbReference type="HOGENOM" id="CLU_1594613_0_0_1"/>
<gene>
    <name evidence="3" type="ORF">FOTG_16192</name>
</gene>
<organism evidence="3">
    <name type="scientific">Fusarium oxysporum f. sp. vasinfectum 25433</name>
    <dbReference type="NCBI Taxonomy" id="1089449"/>
    <lineage>
        <taxon>Eukaryota</taxon>
        <taxon>Fungi</taxon>
        <taxon>Dikarya</taxon>
        <taxon>Ascomycota</taxon>
        <taxon>Pezizomycotina</taxon>
        <taxon>Sordariomycetes</taxon>
        <taxon>Hypocreomycetidae</taxon>
        <taxon>Hypocreales</taxon>
        <taxon>Nectriaceae</taxon>
        <taxon>Fusarium</taxon>
        <taxon>Fusarium oxysporum species complex</taxon>
    </lineage>
</organism>
<feature type="compositionally biased region" description="Low complexity" evidence="2">
    <location>
        <begin position="41"/>
        <end position="55"/>
    </location>
</feature>
<feature type="compositionally biased region" description="Polar residues" evidence="2">
    <location>
        <begin position="31"/>
        <end position="40"/>
    </location>
</feature>
<name>X0L3B2_FUSOX</name>
<feature type="region of interest" description="Disordered" evidence="2">
    <location>
        <begin position="24"/>
        <end position="62"/>
    </location>
</feature>
<dbReference type="Proteomes" id="UP000030701">
    <property type="component" value="Unassembled WGS sequence"/>
</dbReference>
<proteinExistence type="inferred from homology"/>
<dbReference type="InterPro" id="IPR036779">
    <property type="entry name" value="LysM_dom_sf"/>
</dbReference>
<protein>
    <recommendedName>
        <fullName evidence="4">LysM domain-containing protein</fullName>
    </recommendedName>
</protein>
<reference evidence="3" key="2">
    <citation type="submission" date="2012-05" db="EMBL/GenBank/DDBJ databases">
        <title>The Genome Annotation of Fusarium oxysporum Cotton.</title>
        <authorList>
            <consortium name="The Broad Institute Genomics Platform"/>
            <person name="Ma L.-J."/>
            <person name="Corby-Kistler H."/>
            <person name="Broz K."/>
            <person name="Gale L.R."/>
            <person name="Jonkers W."/>
            <person name="O'Donnell K."/>
            <person name="Ploetz R."/>
            <person name="Steinberg C."/>
            <person name="Schwartz D.C."/>
            <person name="VanEtten H."/>
            <person name="Zhou S."/>
            <person name="Young S.K."/>
            <person name="Zeng Q."/>
            <person name="Gargeya S."/>
            <person name="Fitzgerald M."/>
            <person name="Abouelleil A."/>
            <person name="Alvarado L."/>
            <person name="Chapman S.B."/>
            <person name="Gainer-Dewar J."/>
            <person name="Goldberg J."/>
            <person name="Griggs A."/>
            <person name="Gujja S."/>
            <person name="Hansen M."/>
            <person name="Howarth C."/>
            <person name="Imamovic A."/>
            <person name="Ireland A."/>
            <person name="Larimer J."/>
            <person name="McCowan C."/>
            <person name="Murphy C."/>
            <person name="Pearson M."/>
            <person name="Poon T.W."/>
            <person name="Priest M."/>
            <person name="Roberts A."/>
            <person name="Saif S."/>
            <person name="Shea T."/>
            <person name="Sykes S."/>
            <person name="Wortman J."/>
            <person name="Nusbaum C."/>
            <person name="Birren B."/>
        </authorList>
    </citation>
    <scope>NUCLEOTIDE SEQUENCE</scope>
    <source>
        <strain evidence="3">25433</strain>
    </source>
</reference>
<dbReference type="AlphaFoldDB" id="X0L3B2"/>
<reference evidence="3" key="1">
    <citation type="submission" date="2011-11" db="EMBL/GenBank/DDBJ databases">
        <title>The Genome Sequence of Fusarium oxysporum Cotton.</title>
        <authorList>
            <consortium name="The Broad Institute Genome Sequencing Platform"/>
            <person name="Ma L.-J."/>
            <person name="Gale L.R."/>
            <person name="Schwartz D.C."/>
            <person name="Zhou S."/>
            <person name="Corby-Kistler H."/>
            <person name="Young S.K."/>
            <person name="Zeng Q."/>
            <person name="Gargeya S."/>
            <person name="Fitzgerald M."/>
            <person name="Haas B."/>
            <person name="Abouelleil A."/>
            <person name="Alvarado L."/>
            <person name="Arachchi H.M."/>
            <person name="Berlin A."/>
            <person name="Brown A."/>
            <person name="Chapman S.B."/>
            <person name="Chen Z."/>
            <person name="Dunbar C."/>
            <person name="Freedman E."/>
            <person name="Gearin G."/>
            <person name="Goldberg J."/>
            <person name="Griggs A."/>
            <person name="Gujja S."/>
            <person name="Heiman D."/>
            <person name="Howarth C."/>
            <person name="Larson L."/>
            <person name="Lui A."/>
            <person name="MacDonald P.J.P."/>
            <person name="Montmayeur A."/>
            <person name="Murphy C."/>
            <person name="Neiman D."/>
            <person name="Pearson M."/>
            <person name="Priest M."/>
            <person name="Roberts A."/>
            <person name="Saif S."/>
            <person name="Shea T."/>
            <person name="Shenoy N."/>
            <person name="Sisk P."/>
            <person name="Stolte C."/>
            <person name="Sykes S."/>
            <person name="Wortman J."/>
            <person name="Nusbaum C."/>
            <person name="Birren B."/>
        </authorList>
    </citation>
    <scope>NUCLEOTIDE SEQUENCE [LARGE SCALE GENOMIC DNA]</scope>
    <source>
        <strain evidence="3">25433</strain>
    </source>
</reference>
<sequence>MQNPIFYDACRNIARSVDDTICLEPPADDNYTPSRTSTLGSTTPTSEPSATPVPTEISNGTTNNNAQYYRVEAGDYCNKAIIKYSITLGDFLFLNQGVNQNYTNSFAEEDSIVEPVGPIQNYPDHPDYVPPIATVSKIPFDDPSSGNLCRSQDNRSPKEASTSKWIS</sequence>
<accession>X0L3B2</accession>
<evidence type="ECO:0008006" key="4">
    <source>
        <dbReference type="Google" id="ProtNLM"/>
    </source>
</evidence>